<protein>
    <submittedName>
        <fullName evidence="2">Uncharacterized protein</fullName>
    </submittedName>
</protein>
<dbReference type="Proteomes" id="UP001177140">
    <property type="component" value="Unassembled WGS sequence"/>
</dbReference>
<evidence type="ECO:0000256" key="1">
    <source>
        <dbReference type="ARBA" id="ARBA00009995"/>
    </source>
</evidence>
<name>A0AA41S7N5_PAPNU</name>
<dbReference type="EMBL" id="JAJJMA010107775">
    <property type="protein sequence ID" value="MCL7031004.1"/>
    <property type="molecule type" value="Genomic_DNA"/>
</dbReference>
<dbReference type="GO" id="GO:0080043">
    <property type="term" value="F:quercetin 3-O-glucosyltransferase activity"/>
    <property type="evidence" value="ECO:0007669"/>
    <property type="project" value="TreeGrafter"/>
</dbReference>
<dbReference type="Gene3D" id="3.40.50.2000">
    <property type="entry name" value="Glycogen Phosphorylase B"/>
    <property type="match status" value="3"/>
</dbReference>
<keyword evidence="3" id="KW-1185">Reference proteome</keyword>
<accession>A0AA41S7N5</accession>
<dbReference type="PANTHER" id="PTHR11926">
    <property type="entry name" value="GLUCOSYL/GLUCURONOSYL TRANSFERASES"/>
    <property type="match status" value="1"/>
</dbReference>
<dbReference type="GO" id="GO:0080044">
    <property type="term" value="F:quercetin 7-O-glucosyltransferase activity"/>
    <property type="evidence" value="ECO:0007669"/>
    <property type="project" value="TreeGrafter"/>
</dbReference>
<comment type="similarity">
    <text evidence="1">Belongs to the UDP-glycosyltransferase family.</text>
</comment>
<organism evidence="2 3">
    <name type="scientific">Papaver nudicaule</name>
    <name type="common">Iceland poppy</name>
    <dbReference type="NCBI Taxonomy" id="74823"/>
    <lineage>
        <taxon>Eukaryota</taxon>
        <taxon>Viridiplantae</taxon>
        <taxon>Streptophyta</taxon>
        <taxon>Embryophyta</taxon>
        <taxon>Tracheophyta</taxon>
        <taxon>Spermatophyta</taxon>
        <taxon>Magnoliopsida</taxon>
        <taxon>Ranunculales</taxon>
        <taxon>Papaveraceae</taxon>
        <taxon>Papaveroideae</taxon>
        <taxon>Papaver</taxon>
    </lineage>
</organism>
<sequence length="132" mass="14658">MLPPEFIEEIKGSGLLEKSLSSGVPVICWPFIGDQLTNCRYSCHHWGVGMEIDSNVKRDEVGVGMEIDSNVKRDEVEKVVRELIEGGKGKNIKKRAMEWKKKAEGVISPGGSSYVNLEKIVTEILASKIIDQ</sequence>
<proteinExistence type="inferred from homology"/>
<dbReference type="PANTHER" id="PTHR11926:SF774">
    <property type="entry name" value="UDP-GLYCOSYLTRANSFERASE 85A1-RELATED"/>
    <property type="match status" value="1"/>
</dbReference>
<comment type="caution">
    <text evidence="2">The sequence shown here is derived from an EMBL/GenBank/DDBJ whole genome shotgun (WGS) entry which is preliminary data.</text>
</comment>
<evidence type="ECO:0000313" key="3">
    <source>
        <dbReference type="Proteomes" id="UP001177140"/>
    </source>
</evidence>
<gene>
    <name evidence="2" type="ORF">MKW94_016953</name>
</gene>
<dbReference type="SUPFAM" id="SSF53756">
    <property type="entry name" value="UDP-Glycosyltransferase/glycogen phosphorylase"/>
    <property type="match status" value="1"/>
</dbReference>
<evidence type="ECO:0000313" key="2">
    <source>
        <dbReference type="EMBL" id="MCL7031004.1"/>
    </source>
</evidence>
<reference evidence="2" key="1">
    <citation type="submission" date="2022-03" db="EMBL/GenBank/DDBJ databases">
        <title>A functionally conserved STORR gene fusion in Papaver species that diverged 16.8 million years ago.</title>
        <authorList>
            <person name="Catania T."/>
        </authorList>
    </citation>
    <scope>NUCLEOTIDE SEQUENCE</scope>
    <source>
        <strain evidence="2">S-191538</strain>
    </source>
</reference>
<dbReference type="AlphaFoldDB" id="A0AA41S7N5"/>